<dbReference type="RefSeq" id="WP_345005821.1">
    <property type="nucleotide sequence ID" value="NZ_BAABCY010000053.1"/>
</dbReference>
<evidence type="ECO:0000256" key="1">
    <source>
        <dbReference type="SAM" id="Phobius"/>
    </source>
</evidence>
<gene>
    <name evidence="2" type="ORF">GCM10022395_19640</name>
</gene>
<organism evidence="2 3">
    <name type="scientific">Snuella lapsa</name>
    <dbReference type="NCBI Taxonomy" id="870481"/>
    <lineage>
        <taxon>Bacteria</taxon>
        <taxon>Pseudomonadati</taxon>
        <taxon>Bacteroidota</taxon>
        <taxon>Flavobacteriia</taxon>
        <taxon>Flavobacteriales</taxon>
        <taxon>Flavobacteriaceae</taxon>
        <taxon>Snuella</taxon>
    </lineage>
</organism>
<sequence length="143" mass="16275">MARFISRINKFRLLSVSIGIIYLWFGGLKFFPELSPADALAKQTITFLTLGFMPEKISILMLAVLEVAIGLFLIFNFQIKKVVVAAILHLVLTFIPMLFFPEISFTKAPFVLTLVGQYIIKNIVIISALLFIYPLEEYKREAI</sequence>
<feature type="transmembrane region" description="Helical" evidence="1">
    <location>
        <begin position="57"/>
        <end position="75"/>
    </location>
</feature>
<dbReference type="EMBL" id="BAABCY010000053">
    <property type="protein sequence ID" value="GAA3570045.1"/>
    <property type="molecule type" value="Genomic_DNA"/>
</dbReference>
<comment type="caution">
    <text evidence="2">The sequence shown here is derived from an EMBL/GenBank/DDBJ whole genome shotgun (WGS) entry which is preliminary data.</text>
</comment>
<accession>A0ABP6XPC2</accession>
<evidence type="ECO:0000313" key="3">
    <source>
        <dbReference type="Proteomes" id="UP001500954"/>
    </source>
</evidence>
<evidence type="ECO:0008006" key="4">
    <source>
        <dbReference type="Google" id="ProtNLM"/>
    </source>
</evidence>
<keyword evidence="1" id="KW-0812">Transmembrane</keyword>
<keyword evidence="1" id="KW-1133">Transmembrane helix</keyword>
<feature type="transmembrane region" description="Helical" evidence="1">
    <location>
        <begin position="82"/>
        <end position="100"/>
    </location>
</feature>
<reference evidence="3" key="1">
    <citation type="journal article" date="2019" name="Int. J. Syst. Evol. Microbiol.">
        <title>The Global Catalogue of Microorganisms (GCM) 10K type strain sequencing project: providing services to taxonomists for standard genome sequencing and annotation.</title>
        <authorList>
            <consortium name="The Broad Institute Genomics Platform"/>
            <consortium name="The Broad Institute Genome Sequencing Center for Infectious Disease"/>
            <person name="Wu L."/>
            <person name="Ma J."/>
        </authorList>
    </citation>
    <scope>NUCLEOTIDE SEQUENCE [LARGE SCALE GENOMIC DNA]</scope>
    <source>
        <strain evidence="3">JCM 17111</strain>
    </source>
</reference>
<feature type="transmembrane region" description="Helical" evidence="1">
    <location>
        <begin position="12"/>
        <end position="31"/>
    </location>
</feature>
<keyword evidence="1" id="KW-0472">Membrane</keyword>
<keyword evidence="3" id="KW-1185">Reference proteome</keyword>
<feature type="transmembrane region" description="Helical" evidence="1">
    <location>
        <begin position="112"/>
        <end position="133"/>
    </location>
</feature>
<proteinExistence type="predicted"/>
<name>A0ABP6XPC2_9FLAO</name>
<dbReference type="Proteomes" id="UP001500954">
    <property type="component" value="Unassembled WGS sequence"/>
</dbReference>
<protein>
    <recommendedName>
        <fullName evidence="4">Doxx family protein</fullName>
    </recommendedName>
</protein>
<evidence type="ECO:0000313" key="2">
    <source>
        <dbReference type="EMBL" id="GAA3570045.1"/>
    </source>
</evidence>